<organism evidence="1 2">
    <name type="scientific">Polaromonas eurypsychrophila</name>
    <dbReference type="NCBI Taxonomy" id="1614635"/>
    <lineage>
        <taxon>Bacteria</taxon>
        <taxon>Pseudomonadati</taxon>
        <taxon>Pseudomonadota</taxon>
        <taxon>Betaproteobacteria</taxon>
        <taxon>Burkholderiales</taxon>
        <taxon>Comamonadaceae</taxon>
        <taxon>Polaromonas</taxon>
    </lineage>
</organism>
<protein>
    <recommendedName>
        <fullName evidence="3">Glycosyltransferase</fullName>
    </recommendedName>
</protein>
<name>A0A916WLP5_9BURK</name>
<dbReference type="AlphaFoldDB" id="A0A916WLP5"/>
<evidence type="ECO:0000313" key="1">
    <source>
        <dbReference type="EMBL" id="GGB09594.1"/>
    </source>
</evidence>
<evidence type="ECO:0000313" key="2">
    <source>
        <dbReference type="Proteomes" id="UP000620596"/>
    </source>
</evidence>
<dbReference type="Gene3D" id="3.40.50.2000">
    <property type="entry name" value="Glycogen Phosphorylase B"/>
    <property type="match status" value="2"/>
</dbReference>
<keyword evidence="2" id="KW-1185">Reference proteome</keyword>
<reference evidence="1" key="1">
    <citation type="journal article" date="2014" name="Int. J. Syst. Evol. Microbiol.">
        <title>Complete genome sequence of Corynebacterium casei LMG S-19264T (=DSM 44701T), isolated from a smear-ripened cheese.</title>
        <authorList>
            <consortium name="US DOE Joint Genome Institute (JGI-PGF)"/>
            <person name="Walter F."/>
            <person name="Albersmeier A."/>
            <person name="Kalinowski J."/>
            <person name="Ruckert C."/>
        </authorList>
    </citation>
    <scope>NUCLEOTIDE SEQUENCE</scope>
    <source>
        <strain evidence="1">CGMCC 1.15322</strain>
    </source>
</reference>
<dbReference type="Proteomes" id="UP000620596">
    <property type="component" value="Unassembled WGS sequence"/>
</dbReference>
<comment type="caution">
    <text evidence="1">The sequence shown here is derived from an EMBL/GenBank/DDBJ whole genome shotgun (WGS) entry which is preliminary data.</text>
</comment>
<gene>
    <name evidence="1" type="ORF">GCM10011496_33130</name>
</gene>
<dbReference type="SUPFAM" id="SSF53756">
    <property type="entry name" value="UDP-Glycosyltransferase/glycogen phosphorylase"/>
    <property type="match status" value="2"/>
</dbReference>
<reference evidence="1" key="2">
    <citation type="submission" date="2020-09" db="EMBL/GenBank/DDBJ databases">
        <authorList>
            <person name="Sun Q."/>
            <person name="Zhou Y."/>
        </authorList>
    </citation>
    <scope>NUCLEOTIDE SEQUENCE</scope>
    <source>
        <strain evidence="1">CGMCC 1.15322</strain>
    </source>
</reference>
<proteinExistence type="predicted"/>
<accession>A0A916WLP5</accession>
<evidence type="ECO:0008006" key="3">
    <source>
        <dbReference type="Google" id="ProtNLM"/>
    </source>
</evidence>
<sequence length="877" mass="99084">MPLLPNVALENSPIYKVDLKQFAYGISAPSSILIDMVLAGIPTAVWQDEDSVMDLSNYEGLTRISTLNEWLIFAKDVIENREQYLEKQQTFLRKLKLITNQTSVLQEFSALLLASARHEYKAVMSRVNCQRIMLITPNVGATIQFGFIKPLAYAVASGNAIVEIIEEVELNAQLKAERALFFEGSEWLLDRIKRFKPTLAIFCRWSGPHAKLMLDYFYRNNIPTILYLDDDLLSVPKNIGIDKWARYNEPRRLASLQHLLNHSDLVYASTNTLKHRLEKLCAKPRVLAGEIISSHYRMNSPRIGRVKKIGYMGIGHEEDLEMILGPLIKYLRKNTCVSFELFGTIPIPSGLLEFGDRISKVEKVSDYDEFLSLLPCLEWDIGICPLTKIPFNFLKSNVKWIEYSSAGIPVIASGGTVYDECCAEGCGVLANTEQDWHDALEYLTCNADVSLMMVVKAQEKLRRDYSQSRMRNQVLSMIQSAIQYHANETALINNSFTTSSLQERILFVAKSFLPTMEIYFTNPLRDLIDDGVFSVDFISENQIYSVERKKSGAINKIGMSDFSSAELWIIERFNSFSPSILVLVRYSGPHSELLVRLARARRIPIIYHLDDDLLNVPVSAGLEKQKFHNQPERLSVVRRLLETSTLVVCSTKALMNQMRAIGHSAPVTTTQITCALNVQAGVRAGLVRKIGYMGGADHVDDFSTIVGALVLLLRKHTQIIFEFFGGMPIPDRLKEFGDRVKHIHPSINYEQFLARFSACEWDIGLCPLDKVHFNLMKTPIKWFDYTSIGAAVVATRGTVYDVVCADNCGGLAGSETEWFDVLDDLIKNPSIRYLMAANAQNKLKQNYSVSGYRQEILKLFNQAHQLLQDCSPEKAAV</sequence>
<dbReference type="EMBL" id="BMIG01000015">
    <property type="protein sequence ID" value="GGB09594.1"/>
    <property type="molecule type" value="Genomic_DNA"/>
</dbReference>